<accession>A0AAQ4FD32</accession>
<dbReference type="AlphaFoldDB" id="A0AAQ4FD32"/>
<name>A0AAQ4FD32_AMBAM</name>
<evidence type="ECO:0000256" key="1">
    <source>
        <dbReference type="SAM" id="MobiDB-lite"/>
    </source>
</evidence>
<evidence type="ECO:0000313" key="3">
    <source>
        <dbReference type="Proteomes" id="UP001321473"/>
    </source>
</evidence>
<sequence>NNLCASRQTVKFNVLCMRCMRRKAYFHVNKKRVYWNNSTLPEARTRFWTTANMGSPAKMRARIEDGVVHSPFPAVEIPCCLVYEAAKEALLRNPDKLALVADAFAVVGVAENVHSNAQTDTSHTWTRPWHKLSPRKRGTLSESGRTVNPTCKAEAPGREIIQSGCAISEADDCCGRAALKTPERVDSHA</sequence>
<feature type="compositionally biased region" description="Basic residues" evidence="1">
    <location>
        <begin position="128"/>
        <end position="138"/>
    </location>
</feature>
<proteinExistence type="predicted"/>
<feature type="non-terminal residue" evidence="2">
    <location>
        <position position="1"/>
    </location>
</feature>
<dbReference type="Proteomes" id="UP001321473">
    <property type="component" value="Unassembled WGS sequence"/>
</dbReference>
<keyword evidence="3" id="KW-1185">Reference proteome</keyword>
<protein>
    <submittedName>
        <fullName evidence="2">Uncharacterized protein</fullName>
    </submittedName>
</protein>
<feature type="region of interest" description="Disordered" evidence="1">
    <location>
        <begin position="118"/>
        <end position="148"/>
    </location>
</feature>
<organism evidence="2 3">
    <name type="scientific">Amblyomma americanum</name>
    <name type="common">Lone star tick</name>
    <dbReference type="NCBI Taxonomy" id="6943"/>
    <lineage>
        <taxon>Eukaryota</taxon>
        <taxon>Metazoa</taxon>
        <taxon>Ecdysozoa</taxon>
        <taxon>Arthropoda</taxon>
        <taxon>Chelicerata</taxon>
        <taxon>Arachnida</taxon>
        <taxon>Acari</taxon>
        <taxon>Parasitiformes</taxon>
        <taxon>Ixodida</taxon>
        <taxon>Ixodoidea</taxon>
        <taxon>Ixodidae</taxon>
        <taxon>Amblyomminae</taxon>
        <taxon>Amblyomma</taxon>
    </lineage>
</organism>
<gene>
    <name evidence="2" type="ORF">V5799_008739</name>
</gene>
<reference evidence="2 3" key="1">
    <citation type="journal article" date="2023" name="Arcadia Sci">
        <title>De novo assembly of a long-read Amblyomma americanum tick genome.</title>
        <authorList>
            <person name="Chou S."/>
            <person name="Poskanzer K.E."/>
            <person name="Rollins M."/>
            <person name="Thuy-Boun P.S."/>
        </authorList>
    </citation>
    <scope>NUCLEOTIDE SEQUENCE [LARGE SCALE GENOMIC DNA]</scope>
    <source>
        <strain evidence="2">F_SG_1</strain>
        <tissue evidence="2">Salivary glands</tissue>
    </source>
</reference>
<comment type="caution">
    <text evidence="2">The sequence shown here is derived from an EMBL/GenBank/DDBJ whole genome shotgun (WGS) entry which is preliminary data.</text>
</comment>
<evidence type="ECO:0000313" key="2">
    <source>
        <dbReference type="EMBL" id="KAK8784896.1"/>
    </source>
</evidence>
<dbReference type="EMBL" id="JARKHS020004131">
    <property type="protein sequence ID" value="KAK8784896.1"/>
    <property type="molecule type" value="Genomic_DNA"/>
</dbReference>